<dbReference type="Pfam" id="PF13392">
    <property type="entry name" value="HNH_3"/>
    <property type="match status" value="2"/>
</dbReference>
<dbReference type="Gene3D" id="3.90.75.20">
    <property type="match status" value="2"/>
</dbReference>
<organismHost>
    <name type="scientific">Chlorella</name>
    <dbReference type="NCBI Taxonomy" id="3071"/>
</organismHost>
<dbReference type="InterPro" id="IPR003615">
    <property type="entry name" value="HNH_nuc"/>
</dbReference>
<keyword evidence="3" id="KW-1185">Reference proteome</keyword>
<evidence type="ECO:0000313" key="2">
    <source>
        <dbReference type="EMBL" id="ABT15117.1"/>
    </source>
</evidence>
<protein>
    <submittedName>
        <fullName evidence="2">Uncharacterized protein B718L</fullName>
    </submittedName>
</protein>
<organism evidence="2 3">
    <name type="scientific">Paramecium bursaria Chlorella virus NY2A</name>
    <name type="common">PBCV-NY2A</name>
    <dbReference type="NCBI Taxonomy" id="46021"/>
    <lineage>
        <taxon>Viruses</taxon>
        <taxon>Varidnaviria</taxon>
        <taxon>Bamfordvirae</taxon>
        <taxon>Nucleocytoviricota</taxon>
        <taxon>Megaviricetes</taxon>
        <taxon>Algavirales</taxon>
        <taxon>Phycodnaviridae</taxon>
        <taxon>Chlorovirus</taxon>
        <taxon>Chlorovirus americanus</taxon>
    </lineage>
</organism>
<dbReference type="Proteomes" id="UP000202419">
    <property type="component" value="Segment"/>
</dbReference>
<dbReference type="OrthoDB" id="21336at10239"/>
<dbReference type="GeneID" id="5658918"/>
<dbReference type="EMBL" id="DQ491002">
    <property type="protein sequence ID" value="ABT15117.1"/>
    <property type="molecule type" value="Genomic_DNA"/>
</dbReference>
<dbReference type="InterPro" id="IPR044925">
    <property type="entry name" value="His-Me_finger_sf"/>
</dbReference>
<reference evidence="2 3" key="1">
    <citation type="journal article" date="2007" name="Virology">
        <title>Sequence and annotation of the 369-kb NY-2A and the 345-kb AR158 viruses that infect Chlorella NC64A.</title>
        <authorList>
            <person name="Fitzgerald L.A."/>
            <person name="Graves M.V."/>
            <person name="Li X."/>
            <person name="Feldblyum T."/>
            <person name="Nierman W.C."/>
            <person name="Van Etten J.L."/>
        </authorList>
    </citation>
    <scope>NUCLEOTIDE SEQUENCE [LARGE SCALE GENOMIC DNA]</scope>
    <source>
        <strain evidence="2 3">NY-2A</strain>
    </source>
</reference>
<sequence>MEFKTVKRYLHNSLEIQIFNKYEISREEIVRNKETKVEKNFIYNGKGYKRGSLFTDDGKKQNVLLHVILMSTFGDQKPVATYTVDHRDRNPKNNHLDNLCWKSATEQSKNRTLIETTKNDTFLIVKNGVERTAKEWEEIEGITHWAIRKRARKNIMGFSYKEYKDLEDEEWKQSSETIMVSNFGRYAIHTEYARKVLYAYELGTNGIYPMVGGNSLHIEVFKAFYPDTYTNELKVCHLDDDPLNANLSNLYLGTTSDNGKDAHANGRHIGKSNEQIDCVGIHKETGERVEFNSIEAEQLLVTNDIYCVVCHLYGSYRHNY</sequence>
<evidence type="ECO:0000313" key="3">
    <source>
        <dbReference type="Proteomes" id="UP000202419"/>
    </source>
</evidence>
<proteinExistence type="predicted"/>
<evidence type="ECO:0000259" key="1">
    <source>
        <dbReference type="Pfam" id="PF13392"/>
    </source>
</evidence>
<name>A7IXP3_PBCVN</name>
<feature type="domain" description="HNH nuclease" evidence="1">
    <location>
        <begin position="216"/>
        <end position="259"/>
    </location>
</feature>
<gene>
    <name evidence="2" type="primary">B718L</name>
    <name evidence="2" type="ORF">NY2A_B718L</name>
</gene>
<dbReference type="KEGG" id="vg:5658918"/>
<dbReference type="SUPFAM" id="SSF54060">
    <property type="entry name" value="His-Me finger endonucleases"/>
    <property type="match status" value="2"/>
</dbReference>
<feature type="domain" description="HNH nuclease" evidence="1">
    <location>
        <begin position="70"/>
        <end position="108"/>
    </location>
</feature>
<accession>A7IXP3</accession>
<dbReference type="RefSeq" id="YP_001497914.1">
    <property type="nucleotide sequence ID" value="NC_009898.1"/>
</dbReference>